<sequence>MASSSRSNNDSILVEKMSGLNLDDSDIELDYHGDEDVADPEEKIANPPWCVVGRVVTDKFVNPNSLGDAMGKAWRPGEGGNDGRGERDRSERRGKEFDGKGEIFWEEKTYGEGEVIRDRVEYGKDRVEEEHDDDELMSLEKRRNRDATSKLIPSDGSKNLSMAGFEGLNVVDPEGQSSGLALLWREKGDFNDILSYGYKMGRIQQPVWRLDGFRQAVNFCELHDLGYVGNKFTWERERGDQNTRYFHLMATSRRKKNTISQLKDQSGSWFDWENGLSDLIVNNYNNLFKTQQSPFSVFTDIVDRKVYDEINEDLKGLFKFKRSNMLFLACTRIKLPDRMD</sequence>
<evidence type="ECO:0000256" key="1">
    <source>
        <dbReference type="SAM" id="MobiDB-lite"/>
    </source>
</evidence>
<gene>
    <name evidence="2" type="ORF">H5410_015322</name>
</gene>
<dbReference type="OrthoDB" id="1267182at2759"/>
<feature type="region of interest" description="Disordered" evidence="1">
    <location>
        <begin position="65"/>
        <end position="96"/>
    </location>
</feature>
<organism evidence="2 3">
    <name type="scientific">Solanum commersonii</name>
    <name type="common">Commerson's wild potato</name>
    <name type="synonym">Commerson's nightshade</name>
    <dbReference type="NCBI Taxonomy" id="4109"/>
    <lineage>
        <taxon>Eukaryota</taxon>
        <taxon>Viridiplantae</taxon>
        <taxon>Streptophyta</taxon>
        <taxon>Embryophyta</taxon>
        <taxon>Tracheophyta</taxon>
        <taxon>Spermatophyta</taxon>
        <taxon>Magnoliopsida</taxon>
        <taxon>eudicotyledons</taxon>
        <taxon>Gunneridae</taxon>
        <taxon>Pentapetalae</taxon>
        <taxon>asterids</taxon>
        <taxon>lamiids</taxon>
        <taxon>Solanales</taxon>
        <taxon>Solanaceae</taxon>
        <taxon>Solanoideae</taxon>
        <taxon>Solaneae</taxon>
        <taxon>Solanum</taxon>
    </lineage>
</organism>
<dbReference type="EMBL" id="JACXVP010000003">
    <property type="protein sequence ID" value="KAG5615498.1"/>
    <property type="molecule type" value="Genomic_DNA"/>
</dbReference>
<evidence type="ECO:0000313" key="2">
    <source>
        <dbReference type="EMBL" id="KAG5615498.1"/>
    </source>
</evidence>
<protein>
    <submittedName>
        <fullName evidence="2">Uncharacterized protein</fullName>
    </submittedName>
</protein>
<dbReference type="AlphaFoldDB" id="A0A9J5ZU18"/>
<reference evidence="2 3" key="1">
    <citation type="submission" date="2020-09" db="EMBL/GenBank/DDBJ databases">
        <title>De no assembly of potato wild relative species, Solanum commersonii.</title>
        <authorList>
            <person name="Cho K."/>
        </authorList>
    </citation>
    <scope>NUCLEOTIDE SEQUENCE [LARGE SCALE GENOMIC DNA]</scope>
    <source>
        <strain evidence="2">LZ3.2</strain>
        <tissue evidence="2">Leaf</tissue>
    </source>
</reference>
<proteinExistence type="predicted"/>
<dbReference type="Proteomes" id="UP000824120">
    <property type="component" value="Chromosome 3"/>
</dbReference>
<comment type="caution">
    <text evidence="2">The sequence shown here is derived from an EMBL/GenBank/DDBJ whole genome shotgun (WGS) entry which is preliminary data.</text>
</comment>
<name>A0A9J5ZU18_SOLCO</name>
<keyword evidence="3" id="KW-1185">Reference proteome</keyword>
<feature type="compositionally biased region" description="Basic and acidic residues" evidence="1">
    <location>
        <begin position="81"/>
        <end position="96"/>
    </location>
</feature>
<accession>A0A9J5ZU18</accession>
<evidence type="ECO:0000313" key="3">
    <source>
        <dbReference type="Proteomes" id="UP000824120"/>
    </source>
</evidence>